<dbReference type="PROSITE" id="PS51257">
    <property type="entry name" value="PROKAR_LIPOPROTEIN"/>
    <property type="match status" value="1"/>
</dbReference>
<dbReference type="EMBL" id="FQUC01000021">
    <property type="protein sequence ID" value="SHG31514.1"/>
    <property type="molecule type" value="Genomic_DNA"/>
</dbReference>
<evidence type="ECO:0008006" key="3">
    <source>
        <dbReference type="Google" id="ProtNLM"/>
    </source>
</evidence>
<reference evidence="2" key="1">
    <citation type="submission" date="2016-11" db="EMBL/GenBank/DDBJ databases">
        <authorList>
            <person name="Varghese N."/>
            <person name="Submissions S."/>
        </authorList>
    </citation>
    <scope>NUCLEOTIDE SEQUENCE [LARGE SCALE GENOMIC DNA]</scope>
    <source>
        <strain evidence="2">DSM 27370</strain>
    </source>
</reference>
<evidence type="ECO:0000313" key="1">
    <source>
        <dbReference type="EMBL" id="SHG31514.1"/>
    </source>
</evidence>
<name>A0A1M5IT66_9BACT</name>
<sequence length="138" mass="15792">MKQLLTILFAITLFACSSDENEPIVTQDYTSFTIARETDNSITYNCVIGYQGSDGIWIRVASLGDIKGKTESKEIIVDYAKIKEVYMFQDYYENGAYKETLIAVNPFVLKENIKNTFIISNNYSIRTVNKDDPKQYPI</sequence>
<dbReference type="RefSeq" id="WP_062184211.1">
    <property type="nucleotide sequence ID" value="NZ_BBXL01000026.1"/>
</dbReference>
<gene>
    <name evidence="1" type="ORF">SAMN05444362_12110</name>
</gene>
<proteinExistence type="predicted"/>
<dbReference type="OrthoDB" id="9929718at2"/>
<dbReference type="Proteomes" id="UP000184480">
    <property type="component" value="Unassembled WGS sequence"/>
</dbReference>
<dbReference type="STRING" id="1346286.SAMN05444362_12110"/>
<evidence type="ECO:0000313" key="2">
    <source>
        <dbReference type="Proteomes" id="UP000184480"/>
    </source>
</evidence>
<organism evidence="1 2">
    <name type="scientific">Dysgonomonas macrotermitis</name>
    <dbReference type="NCBI Taxonomy" id="1346286"/>
    <lineage>
        <taxon>Bacteria</taxon>
        <taxon>Pseudomonadati</taxon>
        <taxon>Bacteroidota</taxon>
        <taxon>Bacteroidia</taxon>
        <taxon>Bacteroidales</taxon>
        <taxon>Dysgonomonadaceae</taxon>
        <taxon>Dysgonomonas</taxon>
    </lineage>
</organism>
<keyword evidence="2" id="KW-1185">Reference proteome</keyword>
<accession>A0A1M5IT66</accession>
<dbReference type="AlphaFoldDB" id="A0A1M5IT66"/>
<protein>
    <recommendedName>
        <fullName evidence="3">Lipoprotein</fullName>
    </recommendedName>
</protein>